<dbReference type="EMBL" id="WIXP02000003">
    <property type="protein sequence ID" value="KAF6213493.1"/>
    <property type="molecule type" value="Genomic_DNA"/>
</dbReference>
<proteinExistence type="predicted"/>
<dbReference type="AlphaFoldDB" id="A0A6A4KBT6"/>
<evidence type="ECO:0000313" key="1">
    <source>
        <dbReference type="EMBL" id="KAF6213493.1"/>
    </source>
</evidence>
<name>A0A6A4KBT6_APOLU</name>
<evidence type="ECO:0000313" key="2">
    <source>
        <dbReference type="Proteomes" id="UP000466442"/>
    </source>
</evidence>
<accession>A0A6A4KBT6</accession>
<organism evidence="1 2">
    <name type="scientific">Apolygus lucorum</name>
    <name type="common">Small green plant bug</name>
    <name type="synonym">Lygocoris lucorum</name>
    <dbReference type="NCBI Taxonomy" id="248454"/>
    <lineage>
        <taxon>Eukaryota</taxon>
        <taxon>Metazoa</taxon>
        <taxon>Ecdysozoa</taxon>
        <taxon>Arthropoda</taxon>
        <taxon>Hexapoda</taxon>
        <taxon>Insecta</taxon>
        <taxon>Pterygota</taxon>
        <taxon>Neoptera</taxon>
        <taxon>Paraneoptera</taxon>
        <taxon>Hemiptera</taxon>
        <taxon>Heteroptera</taxon>
        <taxon>Panheteroptera</taxon>
        <taxon>Cimicomorpha</taxon>
        <taxon>Miridae</taxon>
        <taxon>Mirini</taxon>
        <taxon>Apolygus</taxon>
    </lineage>
</organism>
<protein>
    <submittedName>
        <fullName evidence="1">Uncharacterized protein</fullName>
    </submittedName>
</protein>
<sequence length="92" mass="10632">MSTRKVREKKKSVIGSSFDIVLFAREFVNMKLYINLIFFCVLLMSVLARIDPNGYNKWEARTKSPSHGNPNVKVFQSARDLRNNLTAQIQQL</sequence>
<gene>
    <name evidence="1" type="ORF">GE061_011213</name>
</gene>
<comment type="caution">
    <text evidence="1">The sequence shown here is derived from an EMBL/GenBank/DDBJ whole genome shotgun (WGS) entry which is preliminary data.</text>
</comment>
<keyword evidence="2" id="KW-1185">Reference proteome</keyword>
<reference evidence="1" key="1">
    <citation type="journal article" date="2021" name="Mol. Ecol. Resour.">
        <title>Apolygus lucorum genome provides insights into omnivorousness and mesophyll feeding.</title>
        <authorList>
            <person name="Liu Y."/>
            <person name="Liu H."/>
            <person name="Wang H."/>
            <person name="Huang T."/>
            <person name="Liu B."/>
            <person name="Yang B."/>
            <person name="Yin L."/>
            <person name="Li B."/>
            <person name="Zhang Y."/>
            <person name="Zhang S."/>
            <person name="Jiang F."/>
            <person name="Zhang X."/>
            <person name="Ren Y."/>
            <person name="Wang B."/>
            <person name="Wang S."/>
            <person name="Lu Y."/>
            <person name="Wu K."/>
            <person name="Fan W."/>
            <person name="Wang G."/>
        </authorList>
    </citation>
    <scope>NUCLEOTIDE SEQUENCE</scope>
    <source>
        <strain evidence="1">12Hb</strain>
    </source>
</reference>
<dbReference type="Proteomes" id="UP000466442">
    <property type="component" value="Unassembled WGS sequence"/>
</dbReference>